<dbReference type="Pfam" id="PF04434">
    <property type="entry name" value="SWIM"/>
    <property type="match status" value="1"/>
</dbReference>
<protein>
    <recommendedName>
        <fullName evidence="5">SWIM-type domain-containing protein</fullName>
    </recommendedName>
</protein>
<dbReference type="Pfam" id="PF10551">
    <property type="entry name" value="MULE"/>
    <property type="match status" value="1"/>
</dbReference>
<dbReference type="PANTHER" id="PTHR31973">
    <property type="entry name" value="POLYPROTEIN, PUTATIVE-RELATED"/>
    <property type="match status" value="1"/>
</dbReference>
<proteinExistence type="predicted"/>
<evidence type="ECO:0000256" key="1">
    <source>
        <dbReference type="ARBA" id="ARBA00022723"/>
    </source>
</evidence>
<keyword evidence="1" id="KW-0479">Metal-binding</keyword>
<evidence type="ECO:0000259" key="5">
    <source>
        <dbReference type="PROSITE" id="PS50966"/>
    </source>
</evidence>
<dbReference type="RefSeq" id="XP_071916170.1">
    <property type="nucleotide sequence ID" value="XM_072060069.1"/>
</dbReference>
<dbReference type="Proteomes" id="UP001652660">
    <property type="component" value="Chromosome 7e"/>
</dbReference>
<evidence type="ECO:0000256" key="2">
    <source>
        <dbReference type="ARBA" id="ARBA00022771"/>
    </source>
</evidence>
<dbReference type="GeneID" id="140011286"/>
<evidence type="ECO:0000313" key="7">
    <source>
        <dbReference type="RefSeq" id="XP_071916170.1"/>
    </source>
</evidence>
<dbReference type="InterPro" id="IPR006564">
    <property type="entry name" value="Znf_PMZ"/>
</dbReference>
<feature type="domain" description="SWIM-type" evidence="5">
    <location>
        <begin position="251"/>
        <end position="283"/>
    </location>
</feature>
<dbReference type="PANTHER" id="PTHR31973:SF199">
    <property type="entry name" value="SWIM-TYPE DOMAIN-CONTAINING PROTEIN"/>
    <property type="match status" value="1"/>
</dbReference>
<keyword evidence="6" id="KW-1185">Reference proteome</keyword>
<keyword evidence="3" id="KW-0862">Zinc</keyword>
<gene>
    <name evidence="7" type="primary">LOC140011286</name>
</gene>
<dbReference type="InterPro" id="IPR018289">
    <property type="entry name" value="MULE_transposase_dom"/>
</dbReference>
<evidence type="ECO:0000313" key="6">
    <source>
        <dbReference type="Proteomes" id="UP001652660"/>
    </source>
</evidence>
<dbReference type="InterPro" id="IPR007527">
    <property type="entry name" value="Znf_SWIM"/>
</dbReference>
<evidence type="ECO:0000256" key="4">
    <source>
        <dbReference type="PROSITE-ProRule" id="PRU00325"/>
    </source>
</evidence>
<keyword evidence="2 4" id="KW-0863">Zinc-finger</keyword>
<dbReference type="SMART" id="SM00575">
    <property type="entry name" value="ZnF_PMZ"/>
    <property type="match status" value="1"/>
</dbReference>
<accession>A0ABM4V9F8</accession>
<reference evidence="7" key="1">
    <citation type="submission" date="2025-08" db="UniProtKB">
        <authorList>
            <consortium name="RefSeq"/>
        </authorList>
    </citation>
    <scope>IDENTIFICATION</scope>
    <source>
        <tissue evidence="7">Leaves</tissue>
    </source>
</reference>
<organism evidence="6 7">
    <name type="scientific">Coffea arabica</name>
    <name type="common">Arabian coffee</name>
    <dbReference type="NCBI Taxonomy" id="13443"/>
    <lineage>
        <taxon>Eukaryota</taxon>
        <taxon>Viridiplantae</taxon>
        <taxon>Streptophyta</taxon>
        <taxon>Embryophyta</taxon>
        <taxon>Tracheophyta</taxon>
        <taxon>Spermatophyta</taxon>
        <taxon>Magnoliopsida</taxon>
        <taxon>eudicotyledons</taxon>
        <taxon>Gunneridae</taxon>
        <taxon>Pentapetalae</taxon>
        <taxon>asterids</taxon>
        <taxon>lamiids</taxon>
        <taxon>Gentianales</taxon>
        <taxon>Rubiaceae</taxon>
        <taxon>Ixoroideae</taxon>
        <taxon>Gardenieae complex</taxon>
        <taxon>Bertiereae - Coffeeae clade</taxon>
        <taxon>Coffeeae</taxon>
        <taxon>Coffea</taxon>
    </lineage>
</organism>
<name>A0ABM4V9F8_COFAR</name>
<evidence type="ECO:0000256" key="3">
    <source>
        <dbReference type="ARBA" id="ARBA00022833"/>
    </source>
</evidence>
<dbReference type="PROSITE" id="PS50966">
    <property type="entry name" value="ZF_SWIM"/>
    <property type="match status" value="1"/>
</dbReference>
<sequence>MLETFCGELRRANPGSTVFVETDIDEDGVSRFRRLYMCLEPIKRGPYGGQLLLAVGMDGDNKMFPLALSVVGVENYDNWSWSLGLLVQDLQISDSSTWCIMTDKQKGIVQAVKDKLPQAEHRCCVQHLYTNFKQMHRGLALKDRLWSCARASYMTQFKAEIEMMKQESKDAYTWLDEKDPNTWSRAHFKTGLDCDILRMEKNREAMSKHEDLLCPAIFDILEKAKKEQCMCICYYAGTMKYQICCHFGDQFVIDLGSKTCTCRKWQLREIPYGHAVAAFNRRRDKPEKNVAPFYWKSTYMKSYEPVLNPINGPNLWAPETLVCEL</sequence>